<feature type="region of interest" description="Disordered" evidence="1">
    <location>
        <begin position="313"/>
        <end position="339"/>
    </location>
</feature>
<feature type="region of interest" description="Disordered" evidence="1">
    <location>
        <begin position="371"/>
        <end position="399"/>
    </location>
</feature>
<dbReference type="Proteomes" id="UP001498421">
    <property type="component" value="Unassembled WGS sequence"/>
</dbReference>
<protein>
    <recommendedName>
        <fullName evidence="4">C2H2-type domain-containing protein</fullName>
    </recommendedName>
</protein>
<sequence>MDKAIVVCRVCAEGPALNFNGGRFMADSAITSVKDGYSYCARHRCSSLGCLELRANLSWHCDEHIPIIASKQGAQSKAAPGSPTANDPPKPKQRACQICTGVFTDLDNIIPSDGPAYCSRHRCNRPGCLKAREKNPDIPHAKWLWWTASDVKTYNWTCHEHRTSNATASNAVPFTSRHCGTCGSAFVDTESPESIHGLSHCSRHRCTWPGCVRHREVDGRGVGWVCINHKILNELPSQPQAFQKIPPRETKQPPPTTQDPLNDKRPCQACFSCKIDNGTYTACSRHRCIQPGCTEPRVDLWVCEAHRQSKPIGKSIGIPTKGNAALDTPPPPTKKRHSRVQSLFNWKFRLQNRKDDHAAIVLETPPVLTETKMKEPSTEKPRRTLSVSTQEPPTPLGTEQPEVGWHQCHAPACQNHVLSEEVWVCQKHLDQGHYDTDDPPGFVDCPIR</sequence>
<organism evidence="2 3">
    <name type="scientific">Neonectria magnoliae</name>
    <dbReference type="NCBI Taxonomy" id="2732573"/>
    <lineage>
        <taxon>Eukaryota</taxon>
        <taxon>Fungi</taxon>
        <taxon>Dikarya</taxon>
        <taxon>Ascomycota</taxon>
        <taxon>Pezizomycotina</taxon>
        <taxon>Sordariomycetes</taxon>
        <taxon>Hypocreomycetidae</taxon>
        <taxon>Hypocreales</taxon>
        <taxon>Nectriaceae</taxon>
        <taxon>Neonectria</taxon>
    </lineage>
</organism>
<feature type="region of interest" description="Disordered" evidence="1">
    <location>
        <begin position="72"/>
        <end position="92"/>
    </location>
</feature>
<evidence type="ECO:0000256" key="1">
    <source>
        <dbReference type="SAM" id="MobiDB-lite"/>
    </source>
</evidence>
<reference evidence="2 3" key="1">
    <citation type="journal article" date="2025" name="Microbiol. Resour. Announc.">
        <title>Draft genome sequences for Neonectria magnoliae and Neonectria punicea, canker pathogens of Liriodendron tulipifera and Acer saccharum in West Virginia.</title>
        <authorList>
            <person name="Petronek H.M."/>
            <person name="Kasson M.T."/>
            <person name="Metheny A.M."/>
            <person name="Stauder C.M."/>
            <person name="Lovett B."/>
            <person name="Lynch S.C."/>
            <person name="Garnas J.R."/>
            <person name="Kasson L.R."/>
            <person name="Stajich J.E."/>
        </authorList>
    </citation>
    <scope>NUCLEOTIDE SEQUENCE [LARGE SCALE GENOMIC DNA]</scope>
    <source>
        <strain evidence="2 3">NRRL 64651</strain>
    </source>
</reference>
<evidence type="ECO:0000313" key="3">
    <source>
        <dbReference type="Proteomes" id="UP001498421"/>
    </source>
</evidence>
<feature type="compositionally biased region" description="Basic and acidic residues" evidence="1">
    <location>
        <begin position="371"/>
        <end position="382"/>
    </location>
</feature>
<evidence type="ECO:0008006" key="4">
    <source>
        <dbReference type="Google" id="ProtNLM"/>
    </source>
</evidence>
<accession>A0ABR1ICM1</accession>
<comment type="caution">
    <text evidence="2">The sequence shown here is derived from an EMBL/GenBank/DDBJ whole genome shotgun (WGS) entry which is preliminary data.</text>
</comment>
<keyword evidence="3" id="KW-1185">Reference proteome</keyword>
<name>A0ABR1ICM1_9HYPO</name>
<evidence type="ECO:0000313" key="2">
    <source>
        <dbReference type="EMBL" id="KAK7431353.1"/>
    </source>
</evidence>
<dbReference type="EMBL" id="JAZAVK010000012">
    <property type="protein sequence ID" value="KAK7431353.1"/>
    <property type="molecule type" value="Genomic_DNA"/>
</dbReference>
<proteinExistence type="predicted"/>
<gene>
    <name evidence="2" type="ORF">QQZ08_002124</name>
</gene>